<accession>B3T541</accession>
<proteinExistence type="predicted"/>
<protein>
    <submittedName>
        <fullName evidence="2">Uncharacterized protein</fullName>
    </submittedName>
</protein>
<organism evidence="2">
    <name type="scientific">uncultured marine microorganism HF4000_ANIW137P11</name>
    <dbReference type="NCBI Taxonomy" id="455534"/>
    <lineage>
        <taxon>unclassified sequences</taxon>
        <taxon>environmental samples</taxon>
    </lineage>
</organism>
<name>B3T541_9ZZZZ</name>
<dbReference type="AlphaFoldDB" id="B3T541"/>
<feature type="compositionally biased region" description="Low complexity" evidence="1">
    <location>
        <begin position="1"/>
        <end position="12"/>
    </location>
</feature>
<evidence type="ECO:0000256" key="1">
    <source>
        <dbReference type="SAM" id="MobiDB-lite"/>
    </source>
</evidence>
<reference evidence="2" key="1">
    <citation type="journal article" date="2008" name="ISME J.">
        <title>Genomic patterns of recombination, clonal divergence and environment in marine microbial populations.</title>
        <authorList>
            <person name="Konstantinidis K.T."/>
            <person name="Delong E.F."/>
        </authorList>
    </citation>
    <scope>NUCLEOTIDE SEQUENCE</scope>
</reference>
<feature type="compositionally biased region" description="Low complexity" evidence="1">
    <location>
        <begin position="34"/>
        <end position="43"/>
    </location>
</feature>
<gene>
    <name evidence="2" type="ORF">ALOHA_HF4000ANIW137P11ctg1g12</name>
</gene>
<dbReference type="EMBL" id="EU016607">
    <property type="protein sequence ID" value="ABZ07700.1"/>
    <property type="molecule type" value="Genomic_DNA"/>
</dbReference>
<evidence type="ECO:0000313" key="2">
    <source>
        <dbReference type="EMBL" id="ABZ07700.1"/>
    </source>
</evidence>
<feature type="region of interest" description="Disordered" evidence="1">
    <location>
        <begin position="1"/>
        <end position="43"/>
    </location>
</feature>
<sequence>MLQSTHLTLTSSPSPFGTRRRTSCSVRWPQRPQSATSTASSSS</sequence>